<accession>A6P2T8</accession>
<feature type="transmembrane region" description="Helical" evidence="1">
    <location>
        <begin position="561"/>
        <end position="585"/>
    </location>
</feature>
<evidence type="ECO:0000313" key="3">
    <source>
        <dbReference type="Proteomes" id="UP000003639"/>
    </source>
</evidence>
<sequence length="666" mass="76135">MTKEEKIFTINVKGEKGGVQMSSDKKWSGWIKTMRYIREVSGTVYRDELPKLMERFGCKHEKDEDEMEWLNEYLRNNLGECPKEVRELAEKYREGCNFLKCDSVTQGVYTVPAQRYILDPIIRSEMPEYRYNEFLYKDNVSDCRIPKLNTTEILAQKRYECKRNTGTLKLILGEEDKAIGWENFDLKEVCCYIEQSEKIKLRHIEEIDARGAVFYGHTSFLFELCDDAPDICGHILCSEATFCGDLEVCGLAMTAGKQQFIGISGKRSLMDFRNARFFGNARFRDIHFTGDALDTDVSFEDARFSGELKFEDVDFGHTSLYCFQTVFGDYLRYKNSKHDDDSKTEGKFSLRNVHFSDSTELNFVDAEMEKGKILMRDIQALPVVRISPAPVLQSHCKARCPAIHLEIINCEIHNPFYIRNVEQISFSQTENYSRIVEQDGWAEFNEKSEMRKKTRGLLGTYINSRLLTAIYNNDQECKQNGDTASAERCVEKAMSFMMLKENFAAAGQYDREDVAFILYMEYKPYIDAVNMGKKPSCLLRRKMLYQTLYALGKYGVSPGRVLISMLLTVLVFALGVYYPLALVLGTQAFSLSNSLGGIWMGEAATAASWLEMLIASLLFSLEGVVPFVSQFEPIHLGVCFAAAAENFIGSFLIGYFSVAVVRKTLR</sequence>
<reference evidence="2 3" key="1">
    <citation type="submission" date="2007-04" db="EMBL/GenBank/DDBJ databases">
        <authorList>
            <person name="Fulton L."/>
            <person name="Clifton S."/>
            <person name="Fulton B."/>
            <person name="Xu J."/>
            <person name="Minx P."/>
            <person name="Pepin K.H."/>
            <person name="Johnson M."/>
            <person name="Thiruvilangam P."/>
            <person name="Bhonagiri V."/>
            <person name="Nash W.E."/>
            <person name="Mardis E.R."/>
            <person name="Wilson R.K."/>
        </authorList>
    </citation>
    <scope>NUCLEOTIDE SEQUENCE [LARGE SCALE GENOMIC DNA]</scope>
    <source>
        <strain evidence="2 3">ATCC 29799</strain>
    </source>
</reference>
<dbReference type="Proteomes" id="UP000003639">
    <property type="component" value="Unassembled WGS sequence"/>
</dbReference>
<feature type="transmembrane region" description="Helical" evidence="1">
    <location>
        <begin position="634"/>
        <end position="661"/>
    </location>
</feature>
<gene>
    <name evidence="2" type="ORF">BACCAP_04821</name>
</gene>
<dbReference type="AlphaFoldDB" id="A6P2T8"/>
<protein>
    <recommendedName>
        <fullName evidence="4">Pentapeptide repeat protein</fullName>
    </recommendedName>
</protein>
<reference evidence="2 3" key="2">
    <citation type="submission" date="2007-06" db="EMBL/GenBank/DDBJ databases">
        <title>Draft genome sequence of Pseudoflavonifractor capillosus ATCC 29799.</title>
        <authorList>
            <person name="Sudarsanam P."/>
            <person name="Ley R."/>
            <person name="Guruge J."/>
            <person name="Turnbaugh P.J."/>
            <person name="Mahowald M."/>
            <person name="Liep D."/>
            <person name="Gordon J."/>
        </authorList>
    </citation>
    <scope>NUCLEOTIDE SEQUENCE [LARGE SCALE GENOMIC DNA]</scope>
    <source>
        <strain evidence="2 3">ATCC 29799</strain>
    </source>
</reference>
<keyword evidence="1" id="KW-1133">Transmembrane helix</keyword>
<comment type="caution">
    <text evidence="2">The sequence shown here is derived from an EMBL/GenBank/DDBJ whole genome shotgun (WGS) entry which is preliminary data.</text>
</comment>
<dbReference type="STRING" id="411467.BACCAP_04821"/>
<name>A6P2T8_9FIRM</name>
<feature type="transmembrane region" description="Helical" evidence="1">
    <location>
        <begin position="606"/>
        <end position="628"/>
    </location>
</feature>
<proteinExistence type="predicted"/>
<keyword evidence="1" id="KW-0812">Transmembrane</keyword>
<evidence type="ECO:0000256" key="1">
    <source>
        <dbReference type="SAM" id="Phobius"/>
    </source>
</evidence>
<dbReference type="EMBL" id="AAXG02000057">
    <property type="protein sequence ID" value="EDM97359.1"/>
    <property type="molecule type" value="Genomic_DNA"/>
</dbReference>
<evidence type="ECO:0008006" key="4">
    <source>
        <dbReference type="Google" id="ProtNLM"/>
    </source>
</evidence>
<organism evidence="2 3">
    <name type="scientific">Pseudoflavonifractor capillosus ATCC 29799</name>
    <dbReference type="NCBI Taxonomy" id="411467"/>
    <lineage>
        <taxon>Bacteria</taxon>
        <taxon>Bacillati</taxon>
        <taxon>Bacillota</taxon>
        <taxon>Clostridia</taxon>
        <taxon>Eubacteriales</taxon>
        <taxon>Oscillospiraceae</taxon>
        <taxon>Pseudoflavonifractor</taxon>
    </lineage>
</organism>
<keyword evidence="1" id="KW-0472">Membrane</keyword>
<keyword evidence="3" id="KW-1185">Reference proteome</keyword>
<evidence type="ECO:0000313" key="2">
    <source>
        <dbReference type="EMBL" id="EDM97359.1"/>
    </source>
</evidence>